<keyword evidence="2 7" id="KW-0694">RNA-binding</keyword>
<evidence type="ECO:0000256" key="6">
    <source>
        <dbReference type="PIRSR" id="PIRSR606225-1"/>
    </source>
</evidence>
<comment type="function">
    <text evidence="5">Responsible for synthesis of pseudouridine from uracil at positions 1911, 1915 and 1917 in 23S ribosomal RNA.</text>
</comment>
<dbReference type="KEGG" id="asip:AQUSIP_14110"/>
<dbReference type="AlphaFoldDB" id="A0A5E4PII2"/>
<dbReference type="PROSITE" id="PS01129">
    <property type="entry name" value="PSI_RLU"/>
    <property type="match status" value="1"/>
</dbReference>
<dbReference type="InterPro" id="IPR036986">
    <property type="entry name" value="S4_RNA-bd_sf"/>
</dbReference>
<dbReference type="EMBL" id="LR699119">
    <property type="protein sequence ID" value="VVC76106.1"/>
    <property type="molecule type" value="Genomic_DNA"/>
</dbReference>
<dbReference type="SUPFAM" id="SSF55174">
    <property type="entry name" value="Alpha-L RNA-binding motif"/>
    <property type="match status" value="1"/>
</dbReference>
<dbReference type="NCBIfam" id="TIGR00005">
    <property type="entry name" value="rluA_subfam"/>
    <property type="match status" value="1"/>
</dbReference>
<gene>
    <name evidence="10" type="primary">rluD</name>
    <name evidence="10" type="ORF">AQUSIP_14110</name>
</gene>
<protein>
    <recommendedName>
        <fullName evidence="8">Pseudouridine synthase</fullName>
        <ecNumber evidence="8">5.4.99.-</ecNumber>
    </recommendedName>
</protein>
<dbReference type="NCBIfam" id="NF008385">
    <property type="entry name" value="PRK11180.1"/>
    <property type="match status" value="1"/>
</dbReference>
<accession>A0A5E4PII2</accession>
<dbReference type="Proteomes" id="UP000324194">
    <property type="component" value="Chromosome 1"/>
</dbReference>
<evidence type="ECO:0000256" key="8">
    <source>
        <dbReference type="RuleBase" id="RU362028"/>
    </source>
</evidence>
<dbReference type="SMART" id="SM00363">
    <property type="entry name" value="S4"/>
    <property type="match status" value="1"/>
</dbReference>
<dbReference type="CDD" id="cd02869">
    <property type="entry name" value="PseudoU_synth_RluA_like"/>
    <property type="match status" value="1"/>
</dbReference>
<dbReference type="CDD" id="cd00165">
    <property type="entry name" value="S4"/>
    <property type="match status" value="1"/>
</dbReference>
<dbReference type="PANTHER" id="PTHR21600">
    <property type="entry name" value="MITOCHONDRIAL RNA PSEUDOURIDINE SYNTHASE"/>
    <property type="match status" value="1"/>
</dbReference>
<feature type="domain" description="RNA-binding S4" evidence="9">
    <location>
        <begin position="21"/>
        <end position="85"/>
    </location>
</feature>
<dbReference type="RefSeq" id="WP_148339354.1">
    <property type="nucleotide sequence ID" value="NZ_LR699119.1"/>
</dbReference>
<dbReference type="InterPro" id="IPR006224">
    <property type="entry name" value="PsdUridine_synth_RluA-like_CS"/>
</dbReference>
<dbReference type="Pfam" id="PF00849">
    <property type="entry name" value="PseudoU_synth_2"/>
    <property type="match status" value="1"/>
</dbReference>
<name>A0A5E4PII2_9COXI</name>
<keyword evidence="11" id="KW-1185">Reference proteome</keyword>
<dbReference type="FunFam" id="3.30.2350.10:FF:000006">
    <property type="entry name" value="Pseudouridine synthase"/>
    <property type="match status" value="1"/>
</dbReference>
<feature type="active site" evidence="6">
    <location>
        <position position="141"/>
    </location>
</feature>
<evidence type="ECO:0000256" key="3">
    <source>
        <dbReference type="ARBA" id="ARBA00023235"/>
    </source>
</evidence>
<dbReference type="GO" id="GO:0160140">
    <property type="term" value="F:23S rRNA pseudouridine(1911/1915/1917) synthase activity"/>
    <property type="evidence" value="ECO:0007669"/>
    <property type="project" value="UniProtKB-EC"/>
</dbReference>
<dbReference type="InterPro" id="IPR050188">
    <property type="entry name" value="RluA_PseudoU_synthase"/>
</dbReference>
<evidence type="ECO:0000256" key="5">
    <source>
        <dbReference type="ARBA" id="ARBA00056072"/>
    </source>
</evidence>
<proteinExistence type="inferred from homology"/>
<dbReference type="InterPro" id="IPR002942">
    <property type="entry name" value="S4_RNA-bd"/>
</dbReference>
<dbReference type="EC" id="5.4.99.-" evidence="8"/>
<comment type="similarity">
    <text evidence="1 8">Belongs to the pseudouridine synthase RluA family.</text>
</comment>
<dbReference type="Gene3D" id="3.10.290.10">
    <property type="entry name" value="RNA-binding S4 domain"/>
    <property type="match status" value="1"/>
</dbReference>
<evidence type="ECO:0000256" key="2">
    <source>
        <dbReference type="ARBA" id="ARBA00022884"/>
    </source>
</evidence>
<dbReference type="PANTHER" id="PTHR21600:SF44">
    <property type="entry name" value="RIBOSOMAL LARGE SUBUNIT PSEUDOURIDINE SYNTHASE D"/>
    <property type="match status" value="1"/>
</dbReference>
<dbReference type="InterPro" id="IPR006145">
    <property type="entry name" value="PsdUridine_synth_RsuA/RluA"/>
</dbReference>
<reference evidence="10 11" key="1">
    <citation type="submission" date="2019-08" db="EMBL/GenBank/DDBJ databases">
        <authorList>
            <person name="Guy L."/>
        </authorList>
    </citation>
    <scope>NUCLEOTIDE SEQUENCE [LARGE SCALE GENOMIC DNA]</scope>
    <source>
        <strain evidence="10 11">SGT-108</strain>
    </source>
</reference>
<evidence type="ECO:0000313" key="10">
    <source>
        <dbReference type="EMBL" id="VVC76106.1"/>
    </source>
</evidence>
<dbReference type="GO" id="GO:0000455">
    <property type="term" value="P:enzyme-directed rRNA pseudouridine synthesis"/>
    <property type="evidence" value="ECO:0007669"/>
    <property type="project" value="TreeGrafter"/>
</dbReference>
<dbReference type="PROSITE" id="PS50889">
    <property type="entry name" value="S4"/>
    <property type="match status" value="1"/>
</dbReference>
<evidence type="ECO:0000313" key="11">
    <source>
        <dbReference type="Proteomes" id="UP000324194"/>
    </source>
</evidence>
<dbReference type="GO" id="GO:0003723">
    <property type="term" value="F:RNA binding"/>
    <property type="evidence" value="ECO:0007669"/>
    <property type="project" value="UniProtKB-KW"/>
</dbReference>
<comment type="catalytic activity">
    <reaction evidence="8">
        <text>a uridine in RNA = a pseudouridine in RNA</text>
        <dbReference type="Rhea" id="RHEA:48348"/>
        <dbReference type="Rhea" id="RHEA-COMP:12068"/>
        <dbReference type="Rhea" id="RHEA-COMP:12069"/>
        <dbReference type="ChEBI" id="CHEBI:65314"/>
        <dbReference type="ChEBI" id="CHEBI:65315"/>
    </reaction>
</comment>
<evidence type="ECO:0000259" key="9">
    <source>
        <dbReference type="SMART" id="SM00363"/>
    </source>
</evidence>
<dbReference type="Pfam" id="PF01479">
    <property type="entry name" value="S4"/>
    <property type="match status" value="1"/>
</dbReference>
<sequence>MNTDSQKKRHTFIIPDIHADERLDQALARLMPEYSRTQIKDWLDSGSILINGLAAKGKTRIKGGETVTAEIPVITRPHWEAQPIPLNIVHEDDALILVNKPAGLVVHPGAGNQDRTLMNALLHHDPALQALPRAGILHRLDKDTSGLLIIAKTAAALKHLSLQLKKRSLLREYQAIVYGTMISGGSVDAPIDRHPLQRKRMAVIDTGKSAVTHYRIAEKFRAHTRLKIRLETGRTHQIRVHMAYIRHPIVGDAVYGGRIQLAKGLSEQLITALRQFKRQALHAFALGLTHPDTEEFMRWEIDLPEDMNHLIQVLREDLNRNAP</sequence>
<dbReference type="InterPro" id="IPR006225">
    <property type="entry name" value="PsdUridine_synth_RluC/D"/>
</dbReference>
<dbReference type="SUPFAM" id="SSF55120">
    <property type="entry name" value="Pseudouridine synthase"/>
    <property type="match status" value="1"/>
</dbReference>
<dbReference type="Gene3D" id="3.30.2350.10">
    <property type="entry name" value="Pseudouridine synthase"/>
    <property type="match status" value="1"/>
</dbReference>
<keyword evidence="3 8" id="KW-0413">Isomerase</keyword>
<organism evidence="10 11">
    <name type="scientific">Aquicella siphonis</name>
    <dbReference type="NCBI Taxonomy" id="254247"/>
    <lineage>
        <taxon>Bacteria</taxon>
        <taxon>Pseudomonadati</taxon>
        <taxon>Pseudomonadota</taxon>
        <taxon>Gammaproteobacteria</taxon>
        <taxon>Legionellales</taxon>
        <taxon>Coxiellaceae</taxon>
        <taxon>Aquicella</taxon>
    </lineage>
</organism>
<evidence type="ECO:0000256" key="4">
    <source>
        <dbReference type="ARBA" id="ARBA00036882"/>
    </source>
</evidence>
<dbReference type="OrthoDB" id="9807829at2"/>
<comment type="catalytic activity">
    <reaction evidence="4">
        <text>uridine(1911/1915/1917) in 23S rRNA = pseudouridine(1911/1915/1917) in 23S rRNA</text>
        <dbReference type="Rhea" id="RHEA:42524"/>
        <dbReference type="Rhea" id="RHEA-COMP:10097"/>
        <dbReference type="Rhea" id="RHEA-COMP:10098"/>
        <dbReference type="ChEBI" id="CHEBI:65314"/>
        <dbReference type="ChEBI" id="CHEBI:65315"/>
        <dbReference type="EC" id="5.4.99.23"/>
    </reaction>
</comment>
<evidence type="ECO:0000256" key="7">
    <source>
        <dbReference type="PROSITE-ProRule" id="PRU00182"/>
    </source>
</evidence>
<evidence type="ECO:0000256" key="1">
    <source>
        <dbReference type="ARBA" id="ARBA00010876"/>
    </source>
</evidence>
<dbReference type="InterPro" id="IPR020103">
    <property type="entry name" value="PsdUridine_synth_cat_dom_sf"/>
</dbReference>